<accession>A0A837IAI6</accession>
<dbReference type="AlphaFoldDB" id="A0A837IAI6"/>
<organism evidence="1 2">
    <name type="scientific">Candidatus Woesebacteria bacterium GW2011_GWB1_44_11</name>
    <dbReference type="NCBI Taxonomy" id="1618579"/>
    <lineage>
        <taxon>Bacteria</taxon>
        <taxon>Candidatus Woeseibacteriota</taxon>
    </lineage>
</organism>
<evidence type="ECO:0000313" key="1">
    <source>
        <dbReference type="EMBL" id="KKT32459.1"/>
    </source>
</evidence>
<gene>
    <name evidence="1" type="ORF">UW20_C0014G0009</name>
</gene>
<dbReference type="InterPro" id="IPR056238">
    <property type="entry name" value="YunG-like"/>
</dbReference>
<dbReference type="EMBL" id="LCHK01000014">
    <property type="protein sequence ID" value="KKT32459.1"/>
    <property type="molecule type" value="Genomic_DNA"/>
</dbReference>
<proteinExistence type="predicted"/>
<comment type="caution">
    <text evidence="1">The sequence shown here is derived from an EMBL/GenBank/DDBJ whole genome shotgun (WGS) entry which is preliminary data.</text>
</comment>
<name>A0A837IAI6_9BACT</name>
<dbReference type="Pfam" id="PF24585">
    <property type="entry name" value="YunG"/>
    <property type="match status" value="1"/>
</dbReference>
<sequence>MKLERTRFSEIQISEKEFEQILPRICDASISYDPERWTPDNPLYGTCVPVSLVARPIFGGLLLRADLKSLPKYKHLEFHWVNLLPDKRIKDFTQTQFGDDYPEGMEYVRKSPSSILRHTDVAQRTHLLYQRLLREIQGIY</sequence>
<evidence type="ECO:0000313" key="2">
    <source>
        <dbReference type="Proteomes" id="UP000034012"/>
    </source>
</evidence>
<dbReference type="Proteomes" id="UP000034012">
    <property type="component" value="Unassembled WGS sequence"/>
</dbReference>
<protein>
    <submittedName>
        <fullName evidence="1">Uncharacterized protein</fullName>
    </submittedName>
</protein>
<reference evidence="1 2" key="1">
    <citation type="journal article" date="2015" name="Nature">
        <title>rRNA introns, odd ribosomes, and small enigmatic genomes across a large radiation of phyla.</title>
        <authorList>
            <person name="Brown C.T."/>
            <person name="Hug L.A."/>
            <person name="Thomas B.C."/>
            <person name="Sharon I."/>
            <person name="Castelle C.J."/>
            <person name="Singh A."/>
            <person name="Wilkins M.J."/>
            <person name="Williams K.H."/>
            <person name="Banfield J.F."/>
        </authorList>
    </citation>
    <scope>NUCLEOTIDE SEQUENCE [LARGE SCALE GENOMIC DNA]</scope>
</reference>